<keyword evidence="3" id="KW-0804">Transcription</keyword>
<dbReference type="RefSeq" id="WP_116518677.1">
    <property type="nucleotide sequence ID" value="NZ_JACCEX010000003.1"/>
</dbReference>
<dbReference type="PROSITE" id="PS00622">
    <property type="entry name" value="HTH_LUXR_1"/>
    <property type="match status" value="1"/>
</dbReference>
<dbReference type="AlphaFoldDB" id="A0A2U1CKY5"/>
<dbReference type="PROSITE" id="PS50043">
    <property type="entry name" value="HTH_LUXR_2"/>
    <property type="match status" value="1"/>
</dbReference>
<dbReference type="PRINTS" id="PR00038">
    <property type="entry name" value="HTHLUXR"/>
</dbReference>
<dbReference type="Proteomes" id="UP000246145">
    <property type="component" value="Unassembled WGS sequence"/>
</dbReference>
<evidence type="ECO:0000313" key="6">
    <source>
        <dbReference type="Proteomes" id="UP000246145"/>
    </source>
</evidence>
<dbReference type="Pfam" id="PF00196">
    <property type="entry name" value="GerE"/>
    <property type="match status" value="1"/>
</dbReference>
<evidence type="ECO:0000256" key="3">
    <source>
        <dbReference type="ARBA" id="ARBA00023163"/>
    </source>
</evidence>
<dbReference type="InterPro" id="IPR036388">
    <property type="entry name" value="WH-like_DNA-bd_sf"/>
</dbReference>
<feature type="domain" description="HTH luxR-type" evidence="4">
    <location>
        <begin position="192"/>
        <end position="257"/>
    </location>
</feature>
<keyword evidence="1" id="KW-0805">Transcription regulation</keyword>
<dbReference type="GO" id="GO:0003677">
    <property type="term" value="F:DNA binding"/>
    <property type="evidence" value="ECO:0007669"/>
    <property type="project" value="UniProtKB-KW"/>
</dbReference>
<keyword evidence="6" id="KW-1185">Reference proteome</keyword>
<dbReference type="EMBL" id="QEKO01000003">
    <property type="protein sequence ID" value="PVY61655.1"/>
    <property type="molecule type" value="Genomic_DNA"/>
</dbReference>
<evidence type="ECO:0000256" key="1">
    <source>
        <dbReference type="ARBA" id="ARBA00023015"/>
    </source>
</evidence>
<dbReference type="Gene3D" id="1.10.10.10">
    <property type="entry name" value="Winged helix-like DNA-binding domain superfamily/Winged helix DNA-binding domain"/>
    <property type="match status" value="1"/>
</dbReference>
<dbReference type="InterPro" id="IPR016032">
    <property type="entry name" value="Sig_transdc_resp-reg_C-effctor"/>
</dbReference>
<name>A0A2U1CKY5_9BURK</name>
<dbReference type="PANTHER" id="PTHR44688:SF16">
    <property type="entry name" value="DNA-BINDING TRANSCRIPTIONAL ACTIVATOR DEVR_DOSR"/>
    <property type="match status" value="1"/>
</dbReference>
<sequence>MPSPETAAPYQAIARLITAIGRDDFGAAAFDLVSREVQADHIVVQFVEGHRISGLFTQGRVLARVADAVNRRYLERYHMLDRSLSSFRDLGDGAPVVTRFDPKLNDSPTYTTYFFERTGLCDKLSIVSNRGDSMVCCNLYRLEASGPFDQHNVERAGQVAPVLMAALWRHAGEAGKVNLPSMKAGAEPGEAERQSLAALSQRELEVCKRLLAGASTEGVALDLGISPHTVRTLRKRLYKKLQVNSLGDLFARYLSVMSAVSSGER</sequence>
<dbReference type="PANTHER" id="PTHR44688">
    <property type="entry name" value="DNA-BINDING TRANSCRIPTIONAL ACTIVATOR DEVR_DOSR"/>
    <property type="match status" value="1"/>
</dbReference>
<organism evidence="5 6">
    <name type="scientific">Pusillimonas noertemannii</name>
    <dbReference type="NCBI Taxonomy" id="305977"/>
    <lineage>
        <taxon>Bacteria</taxon>
        <taxon>Pseudomonadati</taxon>
        <taxon>Pseudomonadota</taxon>
        <taxon>Betaproteobacteria</taxon>
        <taxon>Burkholderiales</taxon>
        <taxon>Alcaligenaceae</taxon>
        <taxon>Pusillimonas</taxon>
    </lineage>
</organism>
<gene>
    <name evidence="5" type="ORF">C7440_2385</name>
</gene>
<dbReference type="OrthoDB" id="8684045at2"/>
<proteinExistence type="predicted"/>
<accession>A0A2U1CKY5</accession>
<dbReference type="GO" id="GO:0006355">
    <property type="term" value="P:regulation of DNA-templated transcription"/>
    <property type="evidence" value="ECO:0007669"/>
    <property type="project" value="InterPro"/>
</dbReference>
<evidence type="ECO:0000259" key="4">
    <source>
        <dbReference type="PROSITE" id="PS50043"/>
    </source>
</evidence>
<dbReference type="InterPro" id="IPR000792">
    <property type="entry name" value="Tscrpt_reg_LuxR_C"/>
</dbReference>
<dbReference type="SMART" id="SM00421">
    <property type="entry name" value="HTH_LUXR"/>
    <property type="match status" value="1"/>
</dbReference>
<comment type="caution">
    <text evidence="5">The sequence shown here is derived from an EMBL/GenBank/DDBJ whole genome shotgun (WGS) entry which is preliminary data.</text>
</comment>
<reference evidence="5 6" key="1">
    <citation type="submission" date="2018-04" db="EMBL/GenBank/DDBJ databases">
        <title>Genomic Encyclopedia of Type Strains, Phase IV (KMG-IV): sequencing the most valuable type-strain genomes for metagenomic binning, comparative biology and taxonomic classification.</title>
        <authorList>
            <person name="Goeker M."/>
        </authorList>
    </citation>
    <scope>NUCLEOTIDE SEQUENCE [LARGE SCALE GENOMIC DNA]</scope>
    <source>
        <strain evidence="5 6">DSM 10065</strain>
    </source>
</reference>
<dbReference type="SUPFAM" id="SSF46894">
    <property type="entry name" value="C-terminal effector domain of the bipartite response regulators"/>
    <property type="match status" value="1"/>
</dbReference>
<evidence type="ECO:0000256" key="2">
    <source>
        <dbReference type="ARBA" id="ARBA00023125"/>
    </source>
</evidence>
<dbReference type="STRING" id="1231391.GCA_000308195_00493"/>
<keyword evidence="2 5" id="KW-0238">DNA-binding</keyword>
<protein>
    <submittedName>
        <fullName evidence="5">DNA-binding CsgD family transcriptional regulator</fullName>
    </submittedName>
</protein>
<evidence type="ECO:0000313" key="5">
    <source>
        <dbReference type="EMBL" id="PVY61655.1"/>
    </source>
</evidence>